<proteinExistence type="predicted"/>
<dbReference type="EMBL" id="CAUDKO010000001">
    <property type="protein sequence ID" value="CAJ0849588.1"/>
    <property type="molecule type" value="Genomic_DNA"/>
</dbReference>
<dbReference type="Gene3D" id="1.10.10.1830">
    <property type="entry name" value="Non-ribosomal peptide synthase, adenylation domain"/>
    <property type="match status" value="1"/>
</dbReference>
<gene>
    <name evidence="3" type="ORF">R77564_00410</name>
    <name evidence="2" type="ORF">R77567_00328</name>
</gene>
<evidence type="ECO:0000313" key="5">
    <source>
        <dbReference type="Proteomes" id="UP001190491"/>
    </source>
</evidence>
<sequence>MSVAQILSKAKAMGVRLSLNGDGVKLRGPADSIAALKPELAAHKAEIVAYLRRAANNAADSSGYPVADGPFMPWCPPMSSERVVGLVSDLRATISKVADIEGWSDDQRAHLQGLVARQPVSSLADDLAYFRERLGAIEAVARIAIIGRKAVAEHDAIRKCGTCQHRTLHDSGVPVRCEMGAALRWRHHEWLDAPDALNTCRLHSPRRSIRVKKQQSRAS</sequence>
<dbReference type="Proteomes" id="UP001190491">
    <property type="component" value="Unassembled WGS sequence"/>
</dbReference>
<feature type="domain" description="TubC N-terminal docking" evidence="1">
    <location>
        <begin position="3"/>
        <end position="52"/>
    </location>
</feature>
<dbReference type="Pfam" id="PF18563">
    <property type="entry name" value="TubC_N"/>
    <property type="match status" value="1"/>
</dbReference>
<organism evidence="2 5">
    <name type="scientific">Ralstonia flatus</name>
    <dbReference type="NCBI Taxonomy" id="3058601"/>
    <lineage>
        <taxon>Bacteria</taxon>
        <taxon>Pseudomonadati</taxon>
        <taxon>Pseudomonadota</taxon>
        <taxon>Betaproteobacteria</taxon>
        <taxon>Burkholderiales</taxon>
        <taxon>Burkholderiaceae</taxon>
        <taxon>Ralstonia</taxon>
    </lineage>
</organism>
<dbReference type="InterPro" id="IPR044894">
    <property type="entry name" value="TubC_N_sf"/>
</dbReference>
<dbReference type="EMBL" id="CAUDLI010000001">
    <property type="protein sequence ID" value="CAJ0856788.1"/>
    <property type="molecule type" value="Genomic_DNA"/>
</dbReference>
<dbReference type="Proteomes" id="UP001189792">
    <property type="component" value="Unassembled WGS sequence"/>
</dbReference>
<dbReference type="AlphaFoldDB" id="A0AAD2BVT8"/>
<reference evidence="2 4" key="1">
    <citation type="submission" date="2023-07" db="EMBL/GenBank/DDBJ databases">
        <authorList>
            <person name="Peeters C."/>
        </authorList>
    </citation>
    <scope>NUCLEOTIDE SEQUENCE</scope>
    <source>
        <strain evidence="3 4">LMG 32965</strain>
        <strain evidence="2">R-77567</strain>
    </source>
</reference>
<accession>A0AAD2BVT8</accession>
<evidence type="ECO:0000313" key="4">
    <source>
        <dbReference type="Proteomes" id="UP001189792"/>
    </source>
</evidence>
<evidence type="ECO:0000259" key="1">
    <source>
        <dbReference type="Pfam" id="PF18563"/>
    </source>
</evidence>
<evidence type="ECO:0000313" key="3">
    <source>
        <dbReference type="EMBL" id="CAJ0856788.1"/>
    </source>
</evidence>
<dbReference type="RefSeq" id="WP_316856656.1">
    <property type="nucleotide sequence ID" value="NZ_CAUDKO010000001.1"/>
</dbReference>
<evidence type="ECO:0000313" key="2">
    <source>
        <dbReference type="EMBL" id="CAJ0849588.1"/>
    </source>
</evidence>
<name>A0AAD2BVT8_9RALS</name>
<comment type="caution">
    <text evidence="2">The sequence shown here is derived from an EMBL/GenBank/DDBJ whole genome shotgun (WGS) entry which is preliminary data.</text>
</comment>
<dbReference type="InterPro" id="IPR041464">
    <property type="entry name" value="TubC_N"/>
</dbReference>
<protein>
    <recommendedName>
        <fullName evidence="1">TubC N-terminal docking domain-containing protein</fullName>
    </recommendedName>
</protein>
<keyword evidence="4" id="KW-1185">Reference proteome</keyword>